<comment type="similarity">
    <text evidence="2">Belongs to the glutamate-gated ion channel (TC 1.A.10.1) family.</text>
</comment>
<evidence type="ECO:0000256" key="4">
    <source>
        <dbReference type="ARBA" id="ARBA00022692"/>
    </source>
</evidence>
<keyword evidence="8" id="KW-0325">Glycoprotein</keyword>
<evidence type="ECO:0000256" key="9">
    <source>
        <dbReference type="SAM" id="Phobius"/>
    </source>
</evidence>
<keyword evidence="3" id="KW-1003">Cell membrane</keyword>
<keyword evidence="12" id="KW-1185">Reference proteome</keyword>
<evidence type="ECO:0000256" key="7">
    <source>
        <dbReference type="ARBA" id="ARBA00023170"/>
    </source>
</evidence>
<evidence type="ECO:0000256" key="6">
    <source>
        <dbReference type="ARBA" id="ARBA00023136"/>
    </source>
</evidence>
<feature type="domain" description="Ionotropic glutamate receptor C-terminal" evidence="10">
    <location>
        <begin position="180"/>
        <end position="429"/>
    </location>
</feature>
<dbReference type="OrthoDB" id="7739311at2759"/>
<evidence type="ECO:0000256" key="5">
    <source>
        <dbReference type="ARBA" id="ARBA00022989"/>
    </source>
</evidence>
<comment type="subcellular location">
    <subcellularLocation>
        <location evidence="1">Cell membrane</location>
        <topology evidence="1">Multi-pass membrane protein</topology>
    </subcellularLocation>
</comment>
<dbReference type="Gene3D" id="1.10.287.70">
    <property type="match status" value="1"/>
</dbReference>
<accession>A0A9Q0MRF5</accession>
<dbReference type="Pfam" id="PF00060">
    <property type="entry name" value="Lig_chan"/>
    <property type="match status" value="1"/>
</dbReference>
<dbReference type="InterPro" id="IPR001320">
    <property type="entry name" value="Iontro_rcpt_C"/>
</dbReference>
<keyword evidence="5 9" id="KW-1133">Transmembrane helix</keyword>
<organism evidence="11 12">
    <name type="scientific">Pseudolycoriella hygida</name>
    <dbReference type="NCBI Taxonomy" id="35572"/>
    <lineage>
        <taxon>Eukaryota</taxon>
        <taxon>Metazoa</taxon>
        <taxon>Ecdysozoa</taxon>
        <taxon>Arthropoda</taxon>
        <taxon>Hexapoda</taxon>
        <taxon>Insecta</taxon>
        <taxon>Pterygota</taxon>
        <taxon>Neoptera</taxon>
        <taxon>Endopterygota</taxon>
        <taxon>Diptera</taxon>
        <taxon>Nematocera</taxon>
        <taxon>Sciaroidea</taxon>
        <taxon>Sciaridae</taxon>
        <taxon>Pseudolycoriella</taxon>
    </lineage>
</organism>
<sequence>MNASFLVSENSQIVVQTFLPYNEGSCNDTTLRTINSFNEQTQTWRTNKFFPERVDNFYGCALKIATHKNVIPYIVWEENVNGNRLLKGRVIHLINALSLSLNFTADLDYEPSEVAYDNCYRKVENHEADMFIGNVAVQKTRLESMDFSLPIFFEFLKFVIPPGKSYTQVENFGRVFDMLTWILIFIVFGLFGGIVTVISFCSKKAKIYAFGFRYGNVFMDYLATIFGSALLISPKMNMPRIIIVKFVLFCLVIRSIYQGSLYNFLQSGAKADAVQSIDEMVKKGYTFFMLKSYADYLDLSGQNYARKQIVRLPDFDEILEKISDTDFKGSLMHTSSLIDYKNGMKNGSATSLFCKEYLMTVPMVAYLRKNYYLTEIVNEKIGIFSAAGLIDFWDMISKASLKTVKVVNENRKPISFRSLKGMFEILLYAYGVSVICWIGEIILHLAKRYQFEKEKILPFYHQSKKT</sequence>
<name>A0A9Q0MRF5_9DIPT</name>
<evidence type="ECO:0000256" key="3">
    <source>
        <dbReference type="ARBA" id="ARBA00022475"/>
    </source>
</evidence>
<evidence type="ECO:0000259" key="10">
    <source>
        <dbReference type="Pfam" id="PF00060"/>
    </source>
</evidence>
<keyword evidence="7" id="KW-0675">Receptor</keyword>
<dbReference type="PANTHER" id="PTHR42643:SF30">
    <property type="entry name" value="IONOTROPIC RECEPTOR 40A-RELATED"/>
    <property type="match status" value="1"/>
</dbReference>
<dbReference type="Gene3D" id="3.40.190.10">
    <property type="entry name" value="Periplasmic binding protein-like II"/>
    <property type="match status" value="1"/>
</dbReference>
<dbReference type="AlphaFoldDB" id="A0A9Q0MRF5"/>
<feature type="transmembrane region" description="Helical" evidence="9">
    <location>
        <begin position="214"/>
        <end position="232"/>
    </location>
</feature>
<dbReference type="GO" id="GO:0015276">
    <property type="term" value="F:ligand-gated monoatomic ion channel activity"/>
    <property type="evidence" value="ECO:0007669"/>
    <property type="project" value="InterPro"/>
</dbReference>
<feature type="transmembrane region" description="Helical" evidence="9">
    <location>
        <begin position="178"/>
        <end position="202"/>
    </location>
</feature>
<dbReference type="GO" id="GO:0050906">
    <property type="term" value="P:detection of stimulus involved in sensory perception"/>
    <property type="evidence" value="ECO:0007669"/>
    <property type="project" value="UniProtKB-ARBA"/>
</dbReference>
<evidence type="ECO:0000256" key="8">
    <source>
        <dbReference type="ARBA" id="ARBA00023180"/>
    </source>
</evidence>
<keyword evidence="6 9" id="KW-0472">Membrane</keyword>
<dbReference type="GO" id="GO:0005886">
    <property type="term" value="C:plasma membrane"/>
    <property type="evidence" value="ECO:0007669"/>
    <property type="project" value="UniProtKB-SubCell"/>
</dbReference>
<evidence type="ECO:0000313" key="11">
    <source>
        <dbReference type="EMBL" id="KAJ6635609.1"/>
    </source>
</evidence>
<dbReference type="SUPFAM" id="SSF53850">
    <property type="entry name" value="Periplasmic binding protein-like II"/>
    <property type="match status" value="1"/>
</dbReference>
<evidence type="ECO:0000313" key="12">
    <source>
        <dbReference type="Proteomes" id="UP001151699"/>
    </source>
</evidence>
<dbReference type="PANTHER" id="PTHR42643">
    <property type="entry name" value="IONOTROPIC RECEPTOR 20A-RELATED"/>
    <property type="match status" value="1"/>
</dbReference>
<keyword evidence="4 9" id="KW-0812">Transmembrane</keyword>
<gene>
    <name evidence="11" type="ORF">Bhyg_14195</name>
</gene>
<evidence type="ECO:0000256" key="2">
    <source>
        <dbReference type="ARBA" id="ARBA00008685"/>
    </source>
</evidence>
<feature type="transmembrane region" description="Helical" evidence="9">
    <location>
        <begin position="425"/>
        <end position="446"/>
    </location>
</feature>
<dbReference type="EMBL" id="WJQU01000004">
    <property type="protein sequence ID" value="KAJ6635609.1"/>
    <property type="molecule type" value="Genomic_DNA"/>
</dbReference>
<comment type="caution">
    <text evidence="11">The sequence shown here is derived from an EMBL/GenBank/DDBJ whole genome shotgun (WGS) entry which is preliminary data.</text>
</comment>
<proteinExistence type="inferred from homology"/>
<reference evidence="11" key="1">
    <citation type="submission" date="2022-07" db="EMBL/GenBank/DDBJ databases">
        <authorList>
            <person name="Trinca V."/>
            <person name="Uliana J.V.C."/>
            <person name="Torres T.T."/>
            <person name="Ward R.J."/>
            <person name="Monesi N."/>
        </authorList>
    </citation>
    <scope>NUCLEOTIDE SEQUENCE</scope>
    <source>
        <strain evidence="11">HSMRA1968</strain>
        <tissue evidence="11">Whole embryos</tissue>
    </source>
</reference>
<protein>
    <recommendedName>
        <fullName evidence="10">Ionotropic glutamate receptor C-terminal domain-containing protein</fullName>
    </recommendedName>
</protein>
<dbReference type="Proteomes" id="UP001151699">
    <property type="component" value="Chromosome C"/>
</dbReference>
<evidence type="ECO:0000256" key="1">
    <source>
        <dbReference type="ARBA" id="ARBA00004651"/>
    </source>
</evidence>
<dbReference type="InterPro" id="IPR052192">
    <property type="entry name" value="Insect_Ionotropic_Sensory_Rcpt"/>
</dbReference>